<reference evidence="2 3" key="1">
    <citation type="journal article" date="2020" name="IScience">
        <title>Genome Sequencing of the Endangered Kingdonia uniflora (Circaeasteraceae, Ranunculales) Reveals Potential Mechanisms of Evolutionary Specialization.</title>
        <authorList>
            <person name="Sun Y."/>
            <person name="Deng T."/>
            <person name="Zhang A."/>
            <person name="Moore M.J."/>
            <person name="Landis J.B."/>
            <person name="Lin N."/>
            <person name="Zhang H."/>
            <person name="Zhang X."/>
            <person name="Huang J."/>
            <person name="Zhang X."/>
            <person name="Sun H."/>
            <person name="Wang H."/>
        </authorList>
    </citation>
    <scope>NUCLEOTIDE SEQUENCE [LARGE SCALE GENOMIC DNA]</scope>
    <source>
        <strain evidence="2">TB1705</strain>
        <tissue evidence="2">Leaf</tissue>
    </source>
</reference>
<gene>
    <name evidence="2" type="ORF">GIB67_006541</name>
</gene>
<dbReference type="SUPFAM" id="SSF54495">
    <property type="entry name" value="UBC-like"/>
    <property type="match status" value="1"/>
</dbReference>
<dbReference type="Gene3D" id="1.25.40.10">
    <property type="entry name" value="Tetratricopeptide repeat domain"/>
    <property type="match status" value="1"/>
</dbReference>
<dbReference type="EMBL" id="JACGCM010002332">
    <property type="protein sequence ID" value="KAF6141096.1"/>
    <property type="molecule type" value="Genomic_DNA"/>
</dbReference>
<comment type="caution">
    <text evidence="2">The sequence shown here is derived from an EMBL/GenBank/DDBJ whole genome shotgun (WGS) entry which is preliminary data.</text>
</comment>
<dbReference type="OrthoDB" id="406833at2759"/>
<dbReference type="SMART" id="SM00212">
    <property type="entry name" value="UBCc"/>
    <property type="match status" value="1"/>
</dbReference>
<dbReference type="GO" id="GO:0006897">
    <property type="term" value="P:endocytosis"/>
    <property type="evidence" value="ECO:0007669"/>
    <property type="project" value="InterPro"/>
</dbReference>
<evidence type="ECO:0000259" key="1">
    <source>
        <dbReference type="PROSITE" id="PS50127"/>
    </source>
</evidence>
<dbReference type="InterPro" id="IPR011990">
    <property type="entry name" value="TPR-like_helical_dom_sf"/>
</dbReference>
<evidence type="ECO:0000313" key="2">
    <source>
        <dbReference type="EMBL" id="KAF6141096.1"/>
    </source>
</evidence>
<dbReference type="AlphaFoldDB" id="A0A7J7LEL8"/>
<dbReference type="Gene3D" id="3.10.110.10">
    <property type="entry name" value="Ubiquitin Conjugating Enzyme"/>
    <property type="match status" value="1"/>
</dbReference>
<dbReference type="InterPro" id="IPR037501">
    <property type="entry name" value="TPLATE"/>
</dbReference>
<protein>
    <recommendedName>
        <fullName evidence="1">UBC core domain-containing protein</fullName>
    </recommendedName>
</protein>
<dbReference type="Proteomes" id="UP000541444">
    <property type="component" value="Unassembled WGS sequence"/>
</dbReference>
<evidence type="ECO:0000313" key="3">
    <source>
        <dbReference type="Proteomes" id="UP000541444"/>
    </source>
</evidence>
<dbReference type="PROSITE" id="PS50127">
    <property type="entry name" value="UBC_2"/>
    <property type="match status" value="1"/>
</dbReference>
<proteinExistence type="predicted"/>
<dbReference type="PANTHER" id="PTHR36029">
    <property type="entry name" value="TSET COMPLEX MEMBER TSTA"/>
    <property type="match status" value="1"/>
</dbReference>
<feature type="domain" description="UBC core" evidence="1">
    <location>
        <begin position="113"/>
        <end position="269"/>
    </location>
</feature>
<dbReference type="PANTHER" id="PTHR36029:SF1">
    <property type="entry name" value="PROTEIN TPLATE"/>
    <property type="match status" value="1"/>
</dbReference>
<dbReference type="InterPro" id="IPR016135">
    <property type="entry name" value="UBQ-conjugating_enzyme/RWD"/>
</dbReference>
<keyword evidence="3" id="KW-1185">Reference proteome</keyword>
<name>A0A7J7LEL8_9MAGN</name>
<organism evidence="2 3">
    <name type="scientific">Kingdonia uniflora</name>
    <dbReference type="NCBI Taxonomy" id="39325"/>
    <lineage>
        <taxon>Eukaryota</taxon>
        <taxon>Viridiplantae</taxon>
        <taxon>Streptophyta</taxon>
        <taxon>Embryophyta</taxon>
        <taxon>Tracheophyta</taxon>
        <taxon>Spermatophyta</taxon>
        <taxon>Magnoliopsida</taxon>
        <taxon>Ranunculales</taxon>
        <taxon>Circaeasteraceae</taxon>
        <taxon>Kingdonia</taxon>
    </lineage>
</organism>
<dbReference type="InterPro" id="IPR000608">
    <property type="entry name" value="UBC"/>
</dbReference>
<accession>A0A7J7LEL8</accession>
<dbReference type="Pfam" id="PF00179">
    <property type="entry name" value="UQ_con"/>
    <property type="match status" value="1"/>
</dbReference>
<dbReference type="CDD" id="cd23808">
    <property type="entry name" value="UBCc_UBE2W"/>
    <property type="match status" value="1"/>
</dbReference>
<sequence length="280" mass="31707">MIAVYDRVNDFVAADLLLSMIPERNMVSWNTMIAPYVKLGDMGPARRCSKKCWRKIQFAGYVKCEDFKGALDIFENMKINGVVATEITLTLVLGACAEIRDFVIGSREALSKITANRLQKELPEWQMNPPFGFKHKVTDNLQRWIVEVNGASGTLYSNETYQLQVDFPEHYPMEAPQVIFIHPAPSHPHIYNNGHICLEGGLTVNTPRIYARLIWSVAEHIDLEGLDLFLADDPEDPLNIIITNTQKVLFDMDSSANTSNRLQDVQAVLCAQRLRSRMPP</sequence>